<comment type="caution">
    <text evidence="1">The sequence shown here is derived from an EMBL/GenBank/DDBJ whole genome shotgun (WGS) entry which is preliminary data.</text>
</comment>
<reference evidence="1 2" key="1">
    <citation type="journal article" date="2013" name="BMC Genomics">
        <title>The miniature genome of a carnivorous plant Genlisea aurea contains a low number of genes and short non-coding sequences.</title>
        <authorList>
            <person name="Leushkin E.V."/>
            <person name="Sutormin R.A."/>
            <person name="Nabieva E.R."/>
            <person name="Penin A.A."/>
            <person name="Kondrashov A.S."/>
            <person name="Logacheva M.D."/>
        </authorList>
    </citation>
    <scope>NUCLEOTIDE SEQUENCE [LARGE SCALE GENOMIC DNA]</scope>
</reference>
<keyword evidence="2" id="KW-1185">Reference proteome</keyword>
<organism evidence="1 2">
    <name type="scientific">Genlisea aurea</name>
    <dbReference type="NCBI Taxonomy" id="192259"/>
    <lineage>
        <taxon>Eukaryota</taxon>
        <taxon>Viridiplantae</taxon>
        <taxon>Streptophyta</taxon>
        <taxon>Embryophyta</taxon>
        <taxon>Tracheophyta</taxon>
        <taxon>Spermatophyta</taxon>
        <taxon>Magnoliopsida</taxon>
        <taxon>eudicotyledons</taxon>
        <taxon>Gunneridae</taxon>
        <taxon>Pentapetalae</taxon>
        <taxon>asterids</taxon>
        <taxon>lamiids</taxon>
        <taxon>Lamiales</taxon>
        <taxon>Lentibulariaceae</taxon>
        <taxon>Genlisea</taxon>
    </lineage>
</organism>
<accession>S8BS17</accession>
<gene>
    <name evidence="1" type="ORF">M569_17601</name>
</gene>
<protein>
    <submittedName>
        <fullName evidence="1">Uncharacterized protein</fullName>
    </submittedName>
</protein>
<name>S8BS17_9LAMI</name>
<proteinExistence type="predicted"/>
<evidence type="ECO:0000313" key="2">
    <source>
        <dbReference type="Proteomes" id="UP000015453"/>
    </source>
</evidence>
<evidence type="ECO:0000313" key="1">
    <source>
        <dbReference type="EMBL" id="EPS57219.1"/>
    </source>
</evidence>
<sequence>MPQARAFYRCPSRFSCHLTLTKSCISNDSLLRVANCSPLLECAESSRDPGLKGTVYHVRIQAIRATIVVLDTPPPIRSGDYAFVCQLRFLFIGVVILDHVARWNVHQYGSSCLLFLGSVFMTSALKDNTPRSRGMLRGLTR</sequence>
<dbReference type="AlphaFoldDB" id="S8BS17"/>
<dbReference type="EMBL" id="AUSU01010487">
    <property type="protein sequence ID" value="EPS57219.1"/>
    <property type="molecule type" value="Genomic_DNA"/>
</dbReference>
<dbReference type="Proteomes" id="UP000015453">
    <property type="component" value="Unassembled WGS sequence"/>
</dbReference>